<dbReference type="Proteomes" id="UP000635996">
    <property type="component" value="Unassembled WGS sequence"/>
</dbReference>
<dbReference type="PANTHER" id="PTHR36503:SF2">
    <property type="entry name" value="BLR2408 PROTEIN"/>
    <property type="match status" value="1"/>
</dbReference>
<evidence type="ECO:0000313" key="2">
    <source>
        <dbReference type="EMBL" id="NJP14267.1"/>
    </source>
</evidence>
<evidence type="ECO:0000313" key="3">
    <source>
        <dbReference type="Proteomes" id="UP000635996"/>
    </source>
</evidence>
<dbReference type="Gene3D" id="3.10.180.10">
    <property type="entry name" value="2,3-Dihydroxybiphenyl 1,2-Dioxygenase, domain 1"/>
    <property type="match status" value="1"/>
</dbReference>
<dbReference type="PANTHER" id="PTHR36503">
    <property type="entry name" value="BLR2520 PROTEIN"/>
    <property type="match status" value="1"/>
</dbReference>
<dbReference type="InterPro" id="IPR037523">
    <property type="entry name" value="VOC_core"/>
</dbReference>
<gene>
    <name evidence="2" type="ORF">HCJ95_08175</name>
</gene>
<keyword evidence="3" id="KW-1185">Reference proteome</keyword>
<dbReference type="PROSITE" id="PS51819">
    <property type="entry name" value="VOC"/>
    <property type="match status" value="1"/>
</dbReference>
<comment type="caution">
    <text evidence="2">The sequence shown here is derived from an EMBL/GenBank/DDBJ whole genome shotgun (WGS) entry which is preliminary data.</text>
</comment>
<reference evidence="2 3" key="1">
    <citation type="submission" date="2020-03" db="EMBL/GenBank/DDBJ databases">
        <title>WGS of actinomycetes isolated from Thailand.</title>
        <authorList>
            <person name="Thawai C."/>
        </authorList>
    </citation>
    <scope>NUCLEOTIDE SEQUENCE [LARGE SCALE GENOMIC DNA]</scope>
    <source>
        <strain evidence="2 3">NBRC 13905</strain>
    </source>
</reference>
<feature type="domain" description="VOC" evidence="1">
    <location>
        <begin position="1"/>
        <end position="114"/>
    </location>
</feature>
<dbReference type="SUPFAM" id="SSF54593">
    <property type="entry name" value="Glyoxalase/Bleomycin resistance protein/Dihydroxybiphenyl dioxygenase"/>
    <property type="match status" value="1"/>
</dbReference>
<protein>
    <submittedName>
        <fullName evidence="2">Glyoxalase</fullName>
    </submittedName>
</protein>
<dbReference type="InterPro" id="IPR029068">
    <property type="entry name" value="Glyas_Bleomycin-R_OHBP_Dase"/>
</dbReference>
<accession>A0ABX0YP15</accession>
<sequence length="121" mass="13255">MAAAKRFFTALGSTVDPRFSDDDSPSVVISDTIVVILQSKRRFAEQTVEEIADSTETRETLICLNAESRAQVDELAGKAIAAGGTATGRVHDHEHMYGRAFDDLDGHTWEIVWRHPSPAQG</sequence>
<evidence type="ECO:0000259" key="1">
    <source>
        <dbReference type="PROSITE" id="PS51819"/>
    </source>
</evidence>
<proteinExistence type="predicted"/>
<organism evidence="2 3">
    <name type="scientific">Streptomyces thermoviolaceus subsp. thermoviolaceus</name>
    <dbReference type="NCBI Taxonomy" id="66860"/>
    <lineage>
        <taxon>Bacteria</taxon>
        <taxon>Bacillati</taxon>
        <taxon>Actinomycetota</taxon>
        <taxon>Actinomycetes</taxon>
        <taxon>Kitasatosporales</taxon>
        <taxon>Streptomycetaceae</taxon>
        <taxon>Streptomyces</taxon>
    </lineage>
</organism>
<dbReference type="EMBL" id="JAATEL010000006">
    <property type="protein sequence ID" value="NJP14267.1"/>
    <property type="molecule type" value="Genomic_DNA"/>
</dbReference>
<name>A0ABX0YP15_STRTL</name>
<dbReference type="RefSeq" id="WP_125499906.1">
    <property type="nucleotide sequence ID" value="NZ_BMVZ01000008.1"/>
</dbReference>